<evidence type="ECO:0000256" key="6">
    <source>
        <dbReference type="ARBA" id="ARBA00048772"/>
    </source>
</evidence>
<dbReference type="Pfam" id="PF02729">
    <property type="entry name" value="OTCace_N"/>
    <property type="match status" value="1"/>
</dbReference>
<feature type="domain" description="Aspartate/ornithine carbamoyltransferase Asp/Orn-binding" evidence="8">
    <location>
        <begin position="154"/>
        <end position="304"/>
    </location>
</feature>
<comment type="subcellular location">
    <subcellularLocation>
        <location evidence="7">Cytoplasm</location>
    </subcellularLocation>
</comment>
<feature type="domain" description="Aspartate/ornithine carbamoyltransferase carbamoyl-P binding" evidence="9">
    <location>
        <begin position="3"/>
        <end position="148"/>
    </location>
</feature>
<dbReference type="Pfam" id="PF00185">
    <property type="entry name" value="OTCace"/>
    <property type="match status" value="1"/>
</dbReference>
<evidence type="ECO:0000256" key="2">
    <source>
        <dbReference type="ARBA" id="ARBA00004975"/>
    </source>
</evidence>
<dbReference type="InterPro" id="IPR006130">
    <property type="entry name" value="Asp/Orn_carbamoylTrfase"/>
</dbReference>
<protein>
    <recommendedName>
        <fullName evidence="4 7">Ornithine carbamoyltransferase</fullName>
        <shortName evidence="7">OTCase</shortName>
        <ecNumber evidence="4 7">2.1.3.3</ecNumber>
    </recommendedName>
</protein>
<evidence type="ECO:0000313" key="10">
    <source>
        <dbReference type="EMBL" id="SCW71834.1"/>
    </source>
</evidence>
<dbReference type="PRINTS" id="PR00100">
    <property type="entry name" value="AOTCASE"/>
</dbReference>
<dbReference type="GO" id="GO:0042450">
    <property type="term" value="P:L-arginine biosynthetic process via ornithine"/>
    <property type="evidence" value="ECO:0007669"/>
    <property type="project" value="UniProtKB-UniRule"/>
</dbReference>
<dbReference type="SUPFAM" id="SSF53671">
    <property type="entry name" value="Aspartate/ornithine carbamoyltransferase"/>
    <property type="match status" value="1"/>
</dbReference>
<proteinExistence type="inferred from homology"/>
<feature type="binding site" evidence="7">
    <location>
        <begin position="265"/>
        <end position="266"/>
    </location>
    <ligand>
        <name>carbamoyl phosphate</name>
        <dbReference type="ChEBI" id="CHEBI:58228"/>
    </ligand>
</feature>
<feature type="binding site" evidence="7">
    <location>
        <position position="166"/>
    </location>
    <ligand>
        <name>L-ornithine</name>
        <dbReference type="ChEBI" id="CHEBI:46911"/>
    </ligand>
</feature>
<dbReference type="GO" id="GO:0005737">
    <property type="term" value="C:cytoplasm"/>
    <property type="evidence" value="ECO:0007669"/>
    <property type="project" value="UniProtKB-SubCell"/>
</dbReference>
<evidence type="ECO:0000259" key="9">
    <source>
        <dbReference type="Pfam" id="PF02729"/>
    </source>
</evidence>
<comment type="similarity">
    <text evidence="3 7">Belongs to the aspartate/ornithine carbamoyltransferase superfamily. OTCase family.</text>
</comment>
<dbReference type="PROSITE" id="PS00097">
    <property type="entry name" value="CARBAMOYLTRANSFERASE"/>
    <property type="match status" value="1"/>
</dbReference>
<comment type="pathway">
    <text evidence="2">Amino-acid biosynthesis; L-arginine biosynthesis; L-arginine from L-ornithine and carbamoyl phosphate: step 1/3.</text>
</comment>
<evidence type="ECO:0000256" key="7">
    <source>
        <dbReference type="HAMAP-Rule" id="MF_01109"/>
    </source>
</evidence>
<dbReference type="HAMAP" id="MF_01109">
    <property type="entry name" value="OTCase"/>
    <property type="match status" value="1"/>
</dbReference>
<evidence type="ECO:0000256" key="4">
    <source>
        <dbReference type="ARBA" id="ARBA00013007"/>
    </source>
</evidence>
<feature type="binding site" evidence="7">
    <location>
        <position position="84"/>
    </location>
    <ligand>
        <name>carbamoyl phosphate</name>
        <dbReference type="ChEBI" id="CHEBI:58228"/>
    </ligand>
</feature>
<keyword evidence="5 7" id="KW-0808">Transferase</keyword>
<keyword evidence="7" id="KW-0963">Cytoplasm</keyword>
<dbReference type="GO" id="GO:0016597">
    <property type="term" value="F:amino acid binding"/>
    <property type="evidence" value="ECO:0007669"/>
    <property type="project" value="InterPro"/>
</dbReference>
<evidence type="ECO:0000256" key="3">
    <source>
        <dbReference type="ARBA" id="ARBA00007805"/>
    </source>
</evidence>
<dbReference type="STRING" id="260084.SAMN02927928_2869"/>
<dbReference type="GO" id="GO:0019240">
    <property type="term" value="P:citrulline biosynthetic process"/>
    <property type="evidence" value="ECO:0007669"/>
    <property type="project" value="TreeGrafter"/>
</dbReference>
<dbReference type="EC" id="2.1.3.3" evidence="4 7"/>
<name>A0A1G4SRI7_9CAUL</name>
<sequence>MTRHFLDICDLTTEELRAIVDDAHARKRLRRDWPKGKPDADAPAKDRVLAMIFQKNSTRTRFSFDAAIRQLGGQAIISTSNDMQLGRGEPIEDTAKVLSRMVDAIMIRANEHDDVVRLAAASTVPVINGLTNASHPCQIIADIQTIEEHRGAIEGKTLAWISDGNNVCNSLIHAAARFGFTLKIACPAAYKPSQAAMVFASESRAHVTVTQDPQEAVRGADVVLADTWVSMGDLDHDERLAAFQPYQVNAGLMKLAKDNALFLHCLPAHRGEEVTEDVIDGPQSVIWDEAENRIHAQKAILAWCFSTPSLAD</sequence>
<reference evidence="11" key="1">
    <citation type="submission" date="2016-10" db="EMBL/GenBank/DDBJ databases">
        <authorList>
            <person name="Varghese N."/>
            <person name="Submissions S."/>
        </authorList>
    </citation>
    <scope>NUCLEOTIDE SEQUENCE [LARGE SCALE GENOMIC DNA]</scope>
    <source>
        <strain evidence="11">CGMCC 1.3431</strain>
    </source>
</reference>
<dbReference type="PANTHER" id="PTHR45753">
    <property type="entry name" value="ORNITHINE CARBAMOYLTRANSFERASE, MITOCHONDRIAL"/>
    <property type="match status" value="1"/>
</dbReference>
<feature type="binding site" evidence="7">
    <location>
        <begin position="230"/>
        <end position="231"/>
    </location>
    <ligand>
        <name>L-ornithine</name>
        <dbReference type="ChEBI" id="CHEBI:46911"/>
    </ligand>
</feature>
<dbReference type="EMBL" id="FMTS01000005">
    <property type="protein sequence ID" value="SCW71834.1"/>
    <property type="molecule type" value="Genomic_DNA"/>
</dbReference>
<dbReference type="InterPro" id="IPR006132">
    <property type="entry name" value="Asp/Orn_carbamoyltranf_P-bd"/>
</dbReference>
<dbReference type="NCBIfam" id="TIGR00658">
    <property type="entry name" value="orni_carb_tr"/>
    <property type="match status" value="1"/>
</dbReference>
<dbReference type="Proteomes" id="UP000199150">
    <property type="component" value="Unassembled WGS sequence"/>
</dbReference>
<dbReference type="PRINTS" id="PR00102">
    <property type="entry name" value="OTCASE"/>
</dbReference>
<dbReference type="PANTHER" id="PTHR45753:SF3">
    <property type="entry name" value="ORNITHINE TRANSCARBAMYLASE, MITOCHONDRIAL"/>
    <property type="match status" value="1"/>
</dbReference>
<dbReference type="Gene3D" id="3.40.50.1370">
    <property type="entry name" value="Aspartate/ornithine carbamoyltransferase"/>
    <property type="match status" value="2"/>
</dbReference>
<comment type="function">
    <text evidence="1">Reversibly catalyzes the transfer of the carbamoyl group from carbamoyl phosphate (CP) to the N(epsilon) atom of ornithine (ORN) to produce L-citrulline.</text>
</comment>
<accession>A0A1G4SRI7</accession>
<dbReference type="GO" id="GO:0004585">
    <property type="term" value="F:ornithine carbamoyltransferase activity"/>
    <property type="evidence" value="ECO:0007669"/>
    <property type="project" value="UniProtKB-UniRule"/>
</dbReference>
<gene>
    <name evidence="10" type="ORF">SAMN02927928_2869</name>
</gene>
<dbReference type="RefSeq" id="WP_090649364.1">
    <property type="nucleotide sequence ID" value="NZ_CBCRYE010000003.1"/>
</dbReference>
<evidence type="ECO:0000256" key="1">
    <source>
        <dbReference type="ARBA" id="ARBA00003822"/>
    </source>
</evidence>
<evidence type="ECO:0000259" key="8">
    <source>
        <dbReference type="Pfam" id="PF00185"/>
    </source>
</evidence>
<keyword evidence="11" id="KW-1185">Reference proteome</keyword>
<feature type="binding site" evidence="7">
    <location>
        <begin position="135"/>
        <end position="138"/>
    </location>
    <ligand>
        <name>carbamoyl phosphate</name>
        <dbReference type="ChEBI" id="CHEBI:58228"/>
    </ligand>
</feature>
<comment type="catalytic activity">
    <reaction evidence="6 7">
        <text>carbamoyl phosphate + L-ornithine = L-citrulline + phosphate + H(+)</text>
        <dbReference type="Rhea" id="RHEA:19513"/>
        <dbReference type="ChEBI" id="CHEBI:15378"/>
        <dbReference type="ChEBI" id="CHEBI:43474"/>
        <dbReference type="ChEBI" id="CHEBI:46911"/>
        <dbReference type="ChEBI" id="CHEBI:57743"/>
        <dbReference type="ChEBI" id="CHEBI:58228"/>
        <dbReference type="EC" id="2.1.3.3"/>
    </reaction>
</comment>
<dbReference type="AlphaFoldDB" id="A0A1G4SRI7"/>
<dbReference type="OrthoDB" id="9802587at2"/>
<feature type="binding site" evidence="7">
    <location>
        <position position="293"/>
    </location>
    <ligand>
        <name>carbamoyl phosphate</name>
        <dbReference type="ChEBI" id="CHEBI:58228"/>
    </ligand>
</feature>
<dbReference type="InterPro" id="IPR006131">
    <property type="entry name" value="Asp_carbamoyltransf_Asp/Orn-bd"/>
</dbReference>
<evidence type="ECO:0000313" key="11">
    <source>
        <dbReference type="Proteomes" id="UP000199150"/>
    </source>
</evidence>
<feature type="binding site" evidence="7">
    <location>
        <position position="226"/>
    </location>
    <ligand>
        <name>L-ornithine</name>
        <dbReference type="ChEBI" id="CHEBI:46911"/>
    </ligand>
</feature>
<dbReference type="NCBIfam" id="NF001986">
    <property type="entry name" value="PRK00779.1"/>
    <property type="match status" value="1"/>
</dbReference>
<feature type="binding site" evidence="7">
    <location>
        <begin position="57"/>
        <end position="60"/>
    </location>
    <ligand>
        <name>carbamoyl phosphate</name>
        <dbReference type="ChEBI" id="CHEBI:58228"/>
    </ligand>
</feature>
<organism evidence="10 11">
    <name type="scientific">Asticcacaulis taihuensis</name>
    <dbReference type="NCBI Taxonomy" id="260084"/>
    <lineage>
        <taxon>Bacteria</taxon>
        <taxon>Pseudomonadati</taxon>
        <taxon>Pseudomonadota</taxon>
        <taxon>Alphaproteobacteria</taxon>
        <taxon>Caulobacterales</taxon>
        <taxon>Caulobacteraceae</taxon>
        <taxon>Asticcacaulis</taxon>
    </lineage>
</organism>
<dbReference type="FunFam" id="3.40.50.1370:FF:000008">
    <property type="entry name" value="Ornithine carbamoyltransferase"/>
    <property type="match status" value="1"/>
</dbReference>
<dbReference type="InterPro" id="IPR024904">
    <property type="entry name" value="OTCase_ArgI"/>
</dbReference>
<evidence type="ECO:0000256" key="5">
    <source>
        <dbReference type="ARBA" id="ARBA00022679"/>
    </source>
</evidence>
<dbReference type="InterPro" id="IPR002292">
    <property type="entry name" value="Orn/put_carbamltrans"/>
</dbReference>
<dbReference type="InterPro" id="IPR036901">
    <property type="entry name" value="Asp/Orn_carbamoylTrfase_sf"/>
</dbReference>
<feature type="binding site" evidence="7">
    <location>
        <position position="108"/>
    </location>
    <ligand>
        <name>carbamoyl phosphate</name>
        <dbReference type="ChEBI" id="CHEBI:58228"/>
    </ligand>
</feature>